<evidence type="ECO:0000256" key="1">
    <source>
        <dbReference type="ARBA" id="ARBA00023015"/>
    </source>
</evidence>
<reference evidence="6 7" key="1">
    <citation type="submission" date="2019-02" db="EMBL/GenBank/DDBJ databases">
        <authorList>
            <consortium name="Pathogen Informatics"/>
        </authorList>
    </citation>
    <scope>NUCLEOTIDE SEQUENCE [LARGE SCALE GENOMIC DNA]</scope>
    <source>
        <strain evidence="6 7">3012STDY6756504</strain>
    </source>
</reference>
<dbReference type="Proteomes" id="UP000290439">
    <property type="component" value="Chromosome"/>
</dbReference>
<name>A0A4U8W997_9NOCA</name>
<keyword evidence="2 4" id="KW-0238">DNA-binding</keyword>
<dbReference type="Pfam" id="PF00440">
    <property type="entry name" value="TetR_N"/>
    <property type="match status" value="1"/>
</dbReference>
<evidence type="ECO:0000256" key="3">
    <source>
        <dbReference type="ARBA" id="ARBA00023163"/>
    </source>
</evidence>
<accession>A0A4U8W997</accession>
<keyword evidence="1" id="KW-0805">Transcription regulation</keyword>
<dbReference type="SUPFAM" id="SSF48498">
    <property type="entry name" value="Tetracyclin repressor-like, C-terminal domain"/>
    <property type="match status" value="1"/>
</dbReference>
<dbReference type="RefSeq" id="WP_130917336.1">
    <property type="nucleotide sequence ID" value="NZ_LR215973.1"/>
</dbReference>
<dbReference type="SUPFAM" id="SSF46689">
    <property type="entry name" value="Homeodomain-like"/>
    <property type="match status" value="1"/>
</dbReference>
<sequence length="212" mass="23097">MTSPARNRQGDATRLRLITTAERLFAAHGVDAVSVRAINAAAGLGAASVHYHFGSKDELLAAVLVELGAPVRDRIRANAGLLADAPHPPDAESLVRAVTTPYLELLQRHRTRGMRWIKIIAQIAPQGHPALAATDQQLPEVLFAQVRRAFPEADPQRLAARWAVSVMGFVQALSQADEWSRDGDRLSPEELVTFYEDVVTFVIGGVERLLPS</sequence>
<dbReference type="InterPro" id="IPR009057">
    <property type="entry name" value="Homeodomain-like_sf"/>
</dbReference>
<dbReference type="InterPro" id="IPR036271">
    <property type="entry name" value="Tet_transcr_reg_TetR-rel_C_sf"/>
</dbReference>
<gene>
    <name evidence="6" type="ORF">NCTC10797_02646</name>
</gene>
<feature type="DNA-binding region" description="H-T-H motif" evidence="4">
    <location>
        <begin position="34"/>
        <end position="53"/>
    </location>
</feature>
<dbReference type="PANTHER" id="PTHR30055:SF234">
    <property type="entry name" value="HTH-TYPE TRANSCRIPTIONAL REGULATOR BETI"/>
    <property type="match status" value="1"/>
</dbReference>
<dbReference type="Pfam" id="PF17939">
    <property type="entry name" value="TetR_C_30"/>
    <property type="match status" value="1"/>
</dbReference>
<evidence type="ECO:0000259" key="5">
    <source>
        <dbReference type="PROSITE" id="PS50977"/>
    </source>
</evidence>
<dbReference type="EMBL" id="LR215973">
    <property type="protein sequence ID" value="VFA98867.1"/>
    <property type="molecule type" value="Genomic_DNA"/>
</dbReference>
<dbReference type="Gene3D" id="1.10.357.10">
    <property type="entry name" value="Tetracycline Repressor, domain 2"/>
    <property type="match status" value="1"/>
</dbReference>
<organism evidence="6 7">
    <name type="scientific">Nocardia cyriacigeorgica</name>
    <dbReference type="NCBI Taxonomy" id="135487"/>
    <lineage>
        <taxon>Bacteria</taxon>
        <taxon>Bacillati</taxon>
        <taxon>Actinomycetota</taxon>
        <taxon>Actinomycetes</taxon>
        <taxon>Mycobacteriales</taxon>
        <taxon>Nocardiaceae</taxon>
        <taxon>Nocardia</taxon>
    </lineage>
</organism>
<keyword evidence="3" id="KW-0804">Transcription</keyword>
<evidence type="ECO:0000313" key="6">
    <source>
        <dbReference type="EMBL" id="VFA98867.1"/>
    </source>
</evidence>
<evidence type="ECO:0000313" key="7">
    <source>
        <dbReference type="Proteomes" id="UP000290439"/>
    </source>
</evidence>
<dbReference type="InterPro" id="IPR041586">
    <property type="entry name" value="PsrA_TetR_C"/>
</dbReference>
<dbReference type="AlphaFoldDB" id="A0A4U8W997"/>
<evidence type="ECO:0000256" key="2">
    <source>
        <dbReference type="ARBA" id="ARBA00023125"/>
    </source>
</evidence>
<evidence type="ECO:0000256" key="4">
    <source>
        <dbReference type="PROSITE-ProRule" id="PRU00335"/>
    </source>
</evidence>
<dbReference type="InterPro" id="IPR050109">
    <property type="entry name" value="HTH-type_TetR-like_transc_reg"/>
</dbReference>
<dbReference type="GO" id="GO:0000976">
    <property type="term" value="F:transcription cis-regulatory region binding"/>
    <property type="evidence" value="ECO:0007669"/>
    <property type="project" value="TreeGrafter"/>
</dbReference>
<dbReference type="PROSITE" id="PS50977">
    <property type="entry name" value="HTH_TETR_2"/>
    <property type="match status" value="1"/>
</dbReference>
<dbReference type="PRINTS" id="PR00455">
    <property type="entry name" value="HTHTETR"/>
</dbReference>
<dbReference type="PROSITE" id="PS01081">
    <property type="entry name" value="HTH_TETR_1"/>
    <property type="match status" value="1"/>
</dbReference>
<dbReference type="PANTHER" id="PTHR30055">
    <property type="entry name" value="HTH-TYPE TRANSCRIPTIONAL REGULATOR RUTR"/>
    <property type="match status" value="1"/>
</dbReference>
<proteinExistence type="predicted"/>
<protein>
    <submittedName>
        <fullName evidence="6">Putative DNA-binding transcriptional regulator</fullName>
    </submittedName>
</protein>
<dbReference type="InterPro" id="IPR023772">
    <property type="entry name" value="DNA-bd_HTH_TetR-type_CS"/>
</dbReference>
<dbReference type="GO" id="GO:0003700">
    <property type="term" value="F:DNA-binding transcription factor activity"/>
    <property type="evidence" value="ECO:0007669"/>
    <property type="project" value="TreeGrafter"/>
</dbReference>
<feature type="domain" description="HTH tetR-type" evidence="5">
    <location>
        <begin position="11"/>
        <end position="71"/>
    </location>
</feature>
<dbReference type="InterPro" id="IPR001647">
    <property type="entry name" value="HTH_TetR"/>
</dbReference>